<feature type="coiled-coil region" evidence="1">
    <location>
        <begin position="97"/>
        <end position="159"/>
    </location>
</feature>
<feature type="signal peptide" evidence="2">
    <location>
        <begin position="1"/>
        <end position="28"/>
    </location>
</feature>
<organism evidence="3 4">
    <name type="scientific">Plutella xylostella</name>
    <name type="common">Diamondback moth</name>
    <name type="synonym">Plutella maculipennis</name>
    <dbReference type="NCBI Taxonomy" id="51655"/>
    <lineage>
        <taxon>Eukaryota</taxon>
        <taxon>Metazoa</taxon>
        <taxon>Ecdysozoa</taxon>
        <taxon>Arthropoda</taxon>
        <taxon>Hexapoda</taxon>
        <taxon>Insecta</taxon>
        <taxon>Pterygota</taxon>
        <taxon>Neoptera</taxon>
        <taxon>Endopterygota</taxon>
        <taxon>Lepidoptera</taxon>
        <taxon>Glossata</taxon>
        <taxon>Ditrysia</taxon>
        <taxon>Yponomeutoidea</taxon>
        <taxon>Plutellidae</taxon>
        <taxon>Plutella</taxon>
    </lineage>
</organism>
<keyword evidence="1" id="KW-0175">Coiled coil</keyword>
<feature type="chain" id="PRO_5045401676" evidence="2">
    <location>
        <begin position="29"/>
        <end position="220"/>
    </location>
</feature>
<protein>
    <submittedName>
        <fullName evidence="3">Uncharacterized protein</fullName>
    </submittedName>
</protein>
<name>A0ABQ7PVV0_PLUXY</name>
<gene>
    <name evidence="3" type="ORF">JYU34_020052</name>
</gene>
<evidence type="ECO:0000313" key="3">
    <source>
        <dbReference type="EMBL" id="KAG7297104.1"/>
    </source>
</evidence>
<dbReference type="Proteomes" id="UP000823941">
    <property type="component" value="Chromosome 27"/>
</dbReference>
<keyword evidence="2" id="KW-0732">Signal</keyword>
<sequence length="220" mass="25283">MRRWPMYAFVLFCVLLLLLLVNNWRLEGALKGRIGEMSLQMQDCLHKMSACKTKNIALAEDNEITKTKVHDLRRIKRELDTELEYYNQTVTDYLLKIDLAEDDFAKCKNELESLKSTELSKSVLLETLRLERDNLLDKLTEMKNKILELQNEIVRLKLSSNNNEIAVTNNASTAVALKDSSISICVTSPAIHNSSHSKMFYNESMITTNDTTPFYISLQV</sequence>
<reference evidence="3 4" key="1">
    <citation type="submission" date="2021-06" db="EMBL/GenBank/DDBJ databases">
        <title>A haploid diamondback moth (Plutella xylostella L.) genome assembly resolves 31 chromosomes and identifies a diamide resistance mutation.</title>
        <authorList>
            <person name="Ward C.M."/>
            <person name="Perry K.D."/>
            <person name="Baker G."/>
            <person name="Powis K."/>
            <person name="Heckel D.G."/>
            <person name="Baxter S.W."/>
        </authorList>
    </citation>
    <scope>NUCLEOTIDE SEQUENCE [LARGE SCALE GENOMIC DNA]</scope>
    <source>
        <strain evidence="3 4">LV</strain>
        <tissue evidence="3">Single pupa</tissue>
    </source>
</reference>
<evidence type="ECO:0000313" key="4">
    <source>
        <dbReference type="Proteomes" id="UP000823941"/>
    </source>
</evidence>
<keyword evidence="4" id="KW-1185">Reference proteome</keyword>
<dbReference type="EMBL" id="JAHIBW010000027">
    <property type="protein sequence ID" value="KAG7297104.1"/>
    <property type="molecule type" value="Genomic_DNA"/>
</dbReference>
<accession>A0ABQ7PVV0</accession>
<evidence type="ECO:0000256" key="1">
    <source>
        <dbReference type="SAM" id="Coils"/>
    </source>
</evidence>
<evidence type="ECO:0000256" key="2">
    <source>
        <dbReference type="SAM" id="SignalP"/>
    </source>
</evidence>
<comment type="caution">
    <text evidence="3">The sequence shown here is derived from an EMBL/GenBank/DDBJ whole genome shotgun (WGS) entry which is preliminary data.</text>
</comment>
<proteinExistence type="predicted"/>